<dbReference type="Gene3D" id="3.30.70.270">
    <property type="match status" value="1"/>
</dbReference>
<dbReference type="SUPFAM" id="SSF55073">
    <property type="entry name" value="Nucleotide cyclase"/>
    <property type="match status" value="1"/>
</dbReference>
<proteinExistence type="predicted"/>
<dbReference type="SMART" id="SM00267">
    <property type="entry name" value="GGDEF"/>
    <property type="match status" value="1"/>
</dbReference>
<name>A0A926S9L2_9HYPH</name>
<dbReference type="PANTHER" id="PTHR46663">
    <property type="entry name" value="DIGUANYLATE CYCLASE DGCT-RELATED"/>
    <property type="match status" value="1"/>
</dbReference>
<evidence type="ECO:0000313" key="4">
    <source>
        <dbReference type="Proteomes" id="UP000598467"/>
    </source>
</evidence>
<dbReference type="PROSITE" id="PS50887">
    <property type="entry name" value="GGDEF"/>
    <property type="match status" value="1"/>
</dbReference>
<keyword evidence="1" id="KW-0472">Membrane</keyword>
<evidence type="ECO:0000259" key="2">
    <source>
        <dbReference type="PROSITE" id="PS50887"/>
    </source>
</evidence>
<evidence type="ECO:0000256" key="1">
    <source>
        <dbReference type="SAM" id="Phobius"/>
    </source>
</evidence>
<dbReference type="NCBIfam" id="TIGR00254">
    <property type="entry name" value="GGDEF"/>
    <property type="match status" value="1"/>
</dbReference>
<dbReference type="InterPro" id="IPR043128">
    <property type="entry name" value="Rev_trsase/Diguanyl_cyclase"/>
</dbReference>
<keyword evidence="1" id="KW-0812">Transmembrane</keyword>
<feature type="domain" description="GGDEF" evidence="2">
    <location>
        <begin position="358"/>
        <end position="491"/>
    </location>
</feature>
<feature type="transmembrane region" description="Helical" evidence="1">
    <location>
        <begin position="30"/>
        <end position="51"/>
    </location>
</feature>
<dbReference type="Pfam" id="PF05228">
    <property type="entry name" value="CHASE4"/>
    <property type="match status" value="1"/>
</dbReference>
<dbReference type="Proteomes" id="UP000598467">
    <property type="component" value="Unassembled WGS sequence"/>
</dbReference>
<keyword evidence="1" id="KW-1133">Transmembrane helix</keyword>
<dbReference type="InterPro" id="IPR029787">
    <property type="entry name" value="Nucleotide_cyclase"/>
</dbReference>
<comment type="caution">
    <text evidence="3">The sequence shown here is derived from an EMBL/GenBank/DDBJ whole genome shotgun (WGS) entry which is preliminary data.</text>
</comment>
<evidence type="ECO:0000313" key="3">
    <source>
        <dbReference type="EMBL" id="MBD1547164.1"/>
    </source>
</evidence>
<sequence>MYRQTRLTKPEDMEPFDPGGKPSRFRLRHFVYLAVSVLLAGGIVAMGYLLATTTRSADDLALTHEKALVNEALKHQLDLLARDQTFLAVNDRTVKEVESGHIGKTLADTIAAQTWLDFDHDWTLVIGPDNDLMMVAAEDEVVPAAGGREVLLAARDLVSRAREGYFSVRRPAANGYRVRYVEKGELAPIYATDVREVAGKPALVSAMAIVPETDALTLPDGAPGVLLSVRLIETRLLSSVSQTFLLDDFRYTSSHVSTAANVPVTVNDDAPIGFFEWISAAPGTAIRYAIGPIAAAIILAFLLIGYVSARKLAEKSRALEDSEARNRYLALHDTLTGLGNRTYFGDALDAAMDKCETAPCAVLAIDLDRFKQVNDTYGHDAGDMVIRNVARRLKEAIAGSGIVARTGGDEFLALITGNVDESHLRWLCDTIIEEASKPIPVAGGMAHIGVSIGWAIAPKNGDTASLVLCLADQSLYHAKANGRNMAVFVEDLFREDMAAREKEAAETGKGKRKSA</sequence>
<dbReference type="EMBL" id="JABFCZ010000013">
    <property type="protein sequence ID" value="MBD1547164.1"/>
    <property type="molecule type" value="Genomic_DNA"/>
</dbReference>
<organism evidence="3 4">
    <name type="scientific">Roseibium aggregatum</name>
    <dbReference type="NCBI Taxonomy" id="187304"/>
    <lineage>
        <taxon>Bacteria</taxon>
        <taxon>Pseudomonadati</taxon>
        <taxon>Pseudomonadota</taxon>
        <taxon>Alphaproteobacteria</taxon>
        <taxon>Hyphomicrobiales</taxon>
        <taxon>Stappiaceae</taxon>
        <taxon>Roseibium</taxon>
    </lineage>
</organism>
<dbReference type="AlphaFoldDB" id="A0A926S9L2"/>
<dbReference type="InterPro" id="IPR052163">
    <property type="entry name" value="DGC-Regulatory_Protein"/>
</dbReference>
<gene>
    <name evidence="3" type="ORF">HK439_12920</name>
</gene>
<dbReference type="RefSeq" id="WP_190291921.1">
    <property type="nucleotide sequence ID" value="NZ_JABFCZ010000013.1"/>
</dbReference>
<dbReference type="Pfam" id="PF00990">
    <property type="entry name" value="GGDEF"/>
    <property type="match status" value="1"/>
</dbReference>
<dbReference type="InterPro" id="IPR007892">
    <property type="entry name" value="CHASE4"/>
</dbReference>
<accession>A0A926S9L2</accession>
<dbReference type="InterPro" id="IPR000160">
    <property type="entry name" value="GGDEF_dom"/>
</dbReference>
<feature type="transmembrane region" description="Helical" evidence="1">
    <location>
        <begin position="288"/>
        <end position="307"/>
    </location>
</feature>
<protein>
    <submittedName>
        <fullName evidence="3">Diguanylate cyclase</fullName>
    </submittedName>
</protein>
<reference evidence="3" key="1">
    <citation type="submission" date="2020-05" db="EMBL/GenBank/DDBJ databases">
        <title>Identification of trans-AT polyketide cluster in two marine bacteria, producers of a novel glutaramide-containing polyketide sesbanimide D and analogs.</title>
        <authorList>
            <person name="Kacar D."/>
            <person name="Rodriguez P."/>
            <person name="Canedo L."/>
            <person name="Gonzalez E."/>
            <person name="Galan B."/>
            <person name="De La Calle F."/>
            <person name="Garcia J.L."/>
        </authorList>
    </citation>
    <scope>NUCLEOTIDE SEQUENCE</scope>
    <source>
        <strain evidence="3">PHM038</strain>
    </source>
</reference>
<dbReference type="PANTHER" id="PTHR46663:SF2">
    <property type="entry name" value="GGDEF DOMAIN-CONTAINING PROTEIN"/>
    <property type="match status" value="1"/>
</dbReference>
<dbReference type="CDD" id="cd01949">
    <property type="entry name" value="GGDEF"/>
    <property type="match status" value="1"/>
</dbReference>